<evidence type="ECO:0000256" key="1">
    <source>
        <dbReference type="SAM" id="MobiDB-lite"/>
    </source>
</evidence>
<organism evidence="2 3">
    <name type="scientific">Diacronema lutheri</name>
    <name type="common">Unicellular marine alga</name>
    <name type="synonym">Monochrysis lutheri</name>
    <dbReference type="NCBI Taxonomy" id="2081491"/>
    <lineage>
        <taxon>Eukaryota</taxon>
        <taxon>Haptista</taxon>
        <taxon>Haptophyta</taxon>
        <taxon>Pavlovophyceae</taxon>
        <taxon>Pavlovales</taxon>
        <taxon>Pavlovaceae</taxon>
        <taxon>Diacronema</taxon>
    </lineage>
</organism>
<dbReference type="Proteomes" id="UP000751190">
    <property type="component" value="Unassembled WGS sequence"/>
</dbReference>
<keyword evidence="3" id="KW-1185">Reference proteome</keyword>
<sequence>MPHRVLLVRQPHAIPRHGAAVFALARRRATTFASRLGPHRGAKACEMPTLVACALAAAARAGRNDVWRTTPPGSDTLSATDAAATPLDGAWRSPPRPPMPRVPSASALSDGAARGSPPAVAEREGAPACGACSRALKRSPPCTNLLALDDV</sequence>
<proteinExistence type="predicted"/>
<dbReference type="AlphaFoldDB" id="A0A8J5X471"/>
<dbReference type="EMBL" id="JAGTXO010000074">
    <property type="protein sequence ID" value="KAG8457319.1"/>
    <property type="molecule type" value="Genomic_DNA"/>
</dbReference>
<evidence type="ECO:0000313" key="2">
    <source>
        <dbReference type="EMBL" id="KAG8457319.1"/>
    </source>
</evidence>
<feature type="compositionally biased region" description="Low complexity" evidence="1">
    <location>
        <begin position="74"/>
        <end position="93"/>
    </location>
</feature>
<protein>
    <submittedName>
        <fullName evidence="2">Uncharacterized protein</fullName>
    </submittedName>
</protein>
<reference evidence="2" key="1">
    <citation type="submission" date="2021-05" db="EMBL/GenBank/DDBJ databases">
        <title>The genome of the haptophyte Pavlova lutheri (Diacronema luteri, Pavlovales) - a model for lipid biosynthesis in eukaryotic algae.</title>
        <authorList>
            <person name="Hulatt C.J."/>
            <person name="Posewitz M.C."/>
        </authorList>
    </citation>
    <scope>NUCLEOTIDE SEQUENCE</scope>
    <source>
        <strain evidence="2">NIVA-4/92</strain>
    </source>
</reference>
<accession>A0A8J5X471</accession>
<evidence type="ECO:0000313" key="3">
    <source>
        <dbReference type="Proteomes" id="UP000751190"/>
    </source>
</evidence>
<name>A0A8J5X471_DIALT</name>
<feature type="region of interest" description="Disordered" evidence="1">
    <location>
        <begin position="64"/>
        <end position="124"/>
    </location>
</feature>
<comment type="caution">
    <text evidence="2">The sequence shown here is derived from an EMBL/GenBank/DDBJ whole genome shotgun (WGS) entry which is preliminary data.</text>
</comment>
<gene>
    <name evidence="2" type="ORF">KFE25_003577</name>
</gene>